<accession>A0A382DE69</accession>
<dbReference type="AlphaFoldDB" id="A0A382DE69"/>
<organism evidence="1">
    <name type="scientific">marine metagenome</name>
    <dbReference type="NCBI Taxonomy" id="408172"/>
    <lineage>
        <taxon>unclassified sequences</taxon>
        <taxon>metagenomes</taxon>
        <taxon>ecological metagenomes</taxon>
    </lineage>
</organism>
<reference evidence="1" key="1">
    <citation type="submission" date="2018-05" db="EMBL/GenBank/DDBJ databases">
        <authorList>
            <person name="Lanie J.A."/>
            <person name="Ng W.-L."/>
            <person name="Kazmierczak K.M."/>
            <person name="Andrzejewski T.M."/>
            <person name="Davidsen T.M."/>
            <person name="Wayne K.J."/>
            <person name="Tettelin H."/>
            <person name="Glass J.I."/>
            <person name="Rusch D."/>
            <person name="Podicherti R."/>
            <person name="Tsui H.-C.T."/>
            <person name="Winkler M.E."/>
        </authorList>
    </citation>
    <scope>NUCLEOTIDE SEQUENCE</scope>
</reference>
<name>A0A382DE69_9ZZZZ</name>
<dbReference type="EMBL" id="UINC01038633">
    <property type="protein sequence ID" value="SVB35933.1"/>
    <property type="molecule type" value="Genomic_DNA"/>
</dbReference>
<gene>
    <name evidence="1" type="ORF">METZ01_LOCUS188787</name>
</gene>
<proteinExistence type="predicted"/>
<evidence type="ECO:0000313" key="1">
    <source>
        <dbReference type="EMBL" id="SVB35933.1"/>
    </source>
</evidence>
<sequence>MARSASLTLNNKTYSAGLVKLDRKKVYGWSKIDVFDERDQICSLASITDGQYVLPSGSITLAGFNDKGEYVSKSSLIGVDASGKKVEKIPSIFDKPASLTKADLDEYLSLNVKSVYQLALVEGKDELLGLLDGGDIYHFQFNYRADYEADDAYLVSNAGEVFAVVGKKAELEFIGLENKEEEVPEEPEAVDIEKDEFDFGML</sequence>
<protein>
    <submittedName>
        <fullName evidence="1">Uncharacterized protein</fullName>
    </submittedName>
</protein>